<evidence type="ECO:0000256" key="8">
    <source>
        <dbReference type="ARBA" id="ARBA00023242"/>
    </source>
</evidence>
<sequence length="563" mass="64290">MEREPRTYLGPTSCLFRRDRCGVQLMLPATVNLLLNLRVPVPWENEERRRRAQEKSSDLVPYLVSAFPRPARKDHVPVRGMLSFLYNLTWGNLTSEGGKIHLLYTFAIILCAEHSRLIRSVLFQGSLSFRDVAVGFTRKEWQQLDPTQRTLYRDVMLENYSHLVSVGCQVTKPAVIFRLEQGQEPWMKEEEILRWSFPEVLQVDTQVDRQWEHQDKLLKQIALLDKKKLTPEGHNACNTVEKNTCPNTNVVSSGQQVPKCKLCGTALPGNAGVTPNAYLARRRFEYDAQGNLFLYSKLETPHSGAHPRECKQCRNALSRDQALNADQRTDSNEKPHRCTKCGKGFSHKSELITHQRVHRDEKSSGCNDQGDSLREEKVCLSKKRPGNHTDEKPGGNGKCGKKLSPETSLSIPKAILAGEKPYKCSDCEKIFSHKSRLIEHHRSHTGEKPYGCEECGKSFSRKSCLIIHYRIHTGEKPYGCSQCGKAFFQKSHLILHQRTHTGEKPYECSQCGKAFSQNSCLIIHKRTHMGKKPYECSDCGKTFSQKANLIRHHRIHTREKLYG</sequence>
<feature type="domain" description="C2H2-type" evidence="11">
    <location>
        <begin position="534"/>
        <end position="561"/>
    </location>
</feature>
<dbReference type="RefSeq" id="XP_054946273.1">
    <property type="nucleotide sequence ID" value="XM_055090298.1"/>
</dbReference>
<dbReference type="PROSITE" id="PS50157">
    <property type="entry name" value="ZINC_FINGER_C2H2_2"/>
    <property type="match status" value="7"/>
</dbReference>
<dbReference type="InterPro" id="IPR013087">
    <property type="entry name" value="Znf_C2H2_type"/>
</dbReference>
<dbReference type="PROSITE" id="PS50805">
    <property type="entry name" value="KRAB"/>
    <property type="match status" value="1"/>
</dbReference>
<evidence type="ECO:0000256" key="10">
    <source>
        <dbReference type="SAM" id="MobiDB-lite"/>
    </source>
</evidence>
<dbReference type="RefSeq" id="XP_028354922.1">
    <property type="nucleotide sequence ID" value="XM_028499121.2"/>
</dbReference>
<keyword evidence="6" id="KW-0862">Zinc</keyword>
<keyword evidence="13" id="KW-1185">Reference proteome</keyword>
<evidence type="ECO:0000256" key="5">
    <source>
        <dbReference type="ARBA" id="ARBA00022771"/>
    </source>
</evidence>
<dbReference type="GO" id="GO:0003677">
    <property type="term" value="F:DNA binding"/>
    <property type="evidence" value="ECO:0007669"/>
    <property type="project" value="UniProtKB-KW"/>
</dbReference>
<dbReference type="Gene3D" id="3.30.160.60">
    <property type="entry name" value="Classic Zinc Finger"/>
    <property type="match status" value="7"/>
</dbReference>
<feature type="domain" description="C2H2-type" evidence="11">
    <location>
        <begin position="336"/>
        <end position="363"/>
    </location>
</feature>
<dbReference type="InterPro" id="IPR001909">
    <property type="entry name" value="KRAB"/>
</dbReference>
<evidence type="ECO:0000256" key="7">
    <source>
        <dbReference type="ARBA" id="ARBA00023125"/>
    </source>
</evidence>
<dbReference type="Proteomes" id="UP000248484">
    <property type="component" value="Chromosome 14"/>
</dbReference>
<feature type="domain" description="C2H2-type" evidence="11">
    <location>
        <begin position="422"/>
        <end position="449"/>
    </location>
</feature>
<dbReference type="FunFam" id="3.30.160.60:FF:000029">
    <property type="entry name" value="GLI family zinc finger 4"/>
    <property type="match status" value="3"/>
</dbReference>
<evidence type="ECO:0000313" key="15">
    <source>
        <dbReference type="RefSeq" id="XP_028354922.1"/>
    </source>
</evidence>
<dbReference type="KEGG" id="pcad:102987547"/>
<evidence type="ECO:0000259" key="11">
    <source>
        <dbReference type="PROSITE" id="PS50157"/>
    </source>
</evidence>
<evidence type="ECO:0000313" key="13">
    <source>
        <dbReference type="Proteomes" id="UP000248484"/>
    </source>
</evidence>
<evidence type="ECO:0000256" key="4">
    <source>
        <dbReference type="ARBA" id="ARBA00022737"/>
    </source>
</evidence>
<evidence type="ECO:0000256" key="6">
    <source>
        <dbReference type="ARBA" id="ARBA00022833"/>
    </source>
</evidence>
<dbReference type="SMART" id="SM00355">
    <property type="entry name" value="ZnF_C2H2"/>
    <property type="match status" value="6"/>
</dbReference>
<keyword evidence="8" id="KW-0539">Nucleus</keyword>
<gene>
    <name evidence="14 15 16 17" type="primary">LOC102987547</name>
</gene>
<dbReference type="SUPFAM" id="SSF109640">
    <property type="entry name" value="KRAB domain (Kruppel-associated box)"/>
    <property type="match status" value="1"/>
</dbReference>
<dbReference type="SMART" id="SM00349">
    <property type="entry name" value="KRAB"/>
    <property type="match status" value="1"/>
</dbReference>
<dbReference type="Pfam" id="PF00096">
    <property type="entry name" value="zf-C2H2"/>
    <property type="match status" value="6"/>
</dbReference>
<dbReference type="RefSeq" id="XP_028354923.1">
    <property type="nucleotide sequence ID" value="XM_028499122.2"/>
</dbReference>
<dbReference type="OrthoDB" id="8113227at2759"/>
<feature type="domain" description="C2H2-type" evidence="11">
    <location>
        <begin position="478"/>
        <end position="505"/>
    </location>
</feature>
<dbReference type="InterPro" id="IPR036051">
    <property type="entry name" value="KRAB_dom_sf"/>
</dbReference>
<evidence type="ECO:0000256" key="3">
    <source>
        <dbReference type="ARBA" id="ARBA00022723"/>
    </source>
</evidence>
<dbReference type="Gene3D" id="6.10.140.140">
    <property type="match status" value="1"/>
</dbReference>
<dbReference type="FunFam" id="3.30.160.60:FF:001174">
    <property type="entry name" value="zinc finger protein 527 isoform X1"/>
    <property type="match status" value="1"/>
</dbReference>
<keyword evidence="4" id="KW-0677">Repeat</keyword>
<dbReference type="CDD" id="cd07765">
    <property type="entry name" value="KRAB_A-box"/>
    <property type="match status" value="1"/>
</dbReference>
<dbReference type="FunFam" id="3.30.160.60:FF:000128">
    <property type="entry name" value="zinc finger protein 268 isoform X1"/>
    <property type="match status" value="1"/>
</dbReference>
<evidence type="ECO:0000313" key="14">
    <source>
        <dbReference type="RefSeq" id="XP_023974823.2"/>
    </source>
</evidence>
<dbReference type="GeneID" id="102987547"/>
<dbReference type="AlphaFoldDB" id="A0A2Y9S8M6"/>
<evidence type="ECO:0000259" key="12">
    <source>
        <dbReference type="PROSITE" id="PS50805"/>
    </source>
</evidence>
<dbReference type="GO" id="GO:0008270">
    <property type="term" value="F:zinc ion binding"/>
    <property type="evidence" value="ECO:0007669"/>
    <property type="project" value="UniProtKB-KW"/>
</dbReference>
<dbReference type="Pfam" id="PF01352">
    <property type="entry name" value="KRAB"/>
    <property type="match status" value="1"/>
</dbReference>
<proteinExistence type="inferred from homology"/>
<protein>
    <submittedName>
        <fullName evidence="14 15">Zinc finger protein OZF-like isoform X1</fullName>
    </submittedName>
</protein>
<evidence type="ECO:0000313" key="16">
    <source>
        <dbReference type="RefSeq" id="XP_028354923.1"/>
    </source>
</evidence>
<dbReference type="PROSITE" id="PS00028">
    <property type="entry name" value="ZINC_FINGER_C2H2_1"/>
    <property type="match status" value="6"/>
</dbReference>
<dbReference type="InterPro" id="IPR050758">
    <property type="entry name" value="Znf_C2H2-type"/>
</dbReference>
<name>A0A2Y9S8M6_PHYMC</name>
<dbReference type="PANTHER" id="PTHR23234">
    <property type="entry name" value="ZNF44 PROTEIN"/>
    <property type="match status" value="1"/>
</dbReference>
<dbReference type="PANTHER" id="PTHR23234:SF8">
    <property type="entry name" value="C2H2-TYPE DOMAIN-CONTAINING PROTEIN"/>
    <property type="match status" value="1"/>
</dbReference>
<dbReference type="InterPro" id="IPR036236">
    <property type="entry name" value="Znf_C2H2_sf"/>
</dbReference>
<organism evidence="13 14">
    <name type="scientific">Physeter macrocephalus</name>
    <name type="common">Sperm whale</name>
    <name type="synonym">Physeter catodon</name>
    <dbReference type="NCBI Taxonomy" id="9755"/>
    <lineage>
        <taxon>Eukaryota</taxon>
        <taxon>Metazoa</taxon>
        <taxon>Chordata</taxon>
        <taxon>Craniata</taxon>
        <taxon>Vertebrata</taxon>
        <taxon>Euteleostomi</taxon>
        <taxon>Mammalia</taxon>
        <taxon>Eutheria</taxon>
        <taxon>Laurasiatheria</taxon>
        <taxon>Artiodactyla</taxon>
        <taxon>Whippomorpha</taxon>
        <taxon>Cetacea</taxon>
        <taxon>Odontoceti</taxon>
        <taxon>Physeteridae</taxon>
        <taxon>Physeter</taxon>
    </lineage>
</organism>
<dbReference type="SUPFAM" id="SSF57667">
    <property type="entry name" value="beta-beta-alpha zinc fingers"/>
    <property type="match status" value="5"/>
</dbReference>
<feature type="region of interest" description="Disordered" evidence="10">
    <location>
        <begin position="380"/>
        <end position="403"/>
    </location>
</feature>
<feature type="domain" description="KRAB" evidence="12">
    <location>
        <begin position="127"/>
        <end position="198"/>
    </location>
</feature>
<comment type="subcellular location">
    <subcellularLocation>
        <location evidence="1">Nucleus</location>
    </subcellularLocation>
</comment>
<evidence type="ECO:0000313" key="17">
    <source>
        <dbReference type="RefSeq" id="XP_054946273.1"/>
    </source>
</evidence>
<reference evidence="14 15" key="1">
    <citation type="submission" date="2025-04" db="UniProtKB">
        <authorList>
            <consortium name="RefSeq"/>
        </authorList>
    </citation>
    <scope>IDENTIFICATION</scope>
    <source>
        <tissue evidence="14 15">Muscle</tissue>
    </source>
</reference>
<comment type="similarity">
    <text evidence="2">Belongs to the krueppel C2H2-type zinc-finger protein family.</text>
</comment>
<evidence type="ECO:0000256" key="1">
    <source>
        <dbReference type="ARBA" id="ARBA00004123"/>
    </source>
</evidence>
<keyword evidence="3" id="KW-0479">Metal-binding</keyword>
<dbReference type="GO" id="GO:0005634">
    <property type="term" value="C:nucleus"/>
    <property type="evidence" value="ECO:0007669"/>
    <property type="project" value="UniProtKB-SubCell"/>
</dbReference>
<dbReference type="GO" id="GO:0006355">
    <property type="term" value="P:regulation of DNA-templated transcription"/>
    <property type="evidence" value="ECO:0007669"/>
    <property type="project" value="InterPro"/>
</dbReference>
<feature type="domain" description="C2H2-type" evidence="11">
    <location>
        <begin position="308"/>
        <end position="335"/>
    </location>
</feature>
<dbReference type="FunFam" id="3.30.160.60:FF:001530">
    <property type="entry name" value="Zinc finger protein 268"/>
    <property type="match status" value="1"/>
</dbReference>
<feature type="domain" description="C2H2-type" evidence="11">
    <location>
        <begin position="506"/>
        <end position="533"/>
    </location>
</feature>
<evidence type="ECO:0000256" key="9">
    <source>
        <dbReference type="PROSITE-ProRule" id="PRU00042"/>
    </source>
</evidence>
<dbReference type="RefSeq" id="XP_023974823.2">
    <property type="nucleotide sequence ID" value="XM_024119055.3"/>
</dbReference>
<evidence type="ECO:0000256" key="2">
    <source>
        <dbReference type="ARBA" id="ARBA00006991"/>
    </source>
</evidence>
<accession>A0A2Y9S8M6</accession>
<keyword evidence="7" id="KW-0238">DNA-binding</keyword>
<feature type="domain" description="C2H2-type" evidence="11">
    <location>
        <begin position="450"/>
        <end position="477"/>
    </location>
</feature>
<keyword evidence="5 9" id="KW-0863">Zinc-finger</keyword>